<comment type="caution">
    <text evidence="1">The sequence shown here is derived from an EMBL/GenBank/DDBJ whole genome shotgun (WGS) entry which is preliminary data.</text>
</comment>
<evidence type="ECO:0000313" key="1">
    <source>
        <dbReference type="EMBL" id="KAJ9635983.1"/>
    </source>
</evidence>
<sequence length="305" mass="33375">MSKAILVTGATGKQGGAVINALLAENADFTILALTRTKASASAEKLAAKSPKIKLVEGNMDDCSAIFGSAKEVTSEPIWGVFSVQVPMGKGASPETEERQGKALTDASLSAGVEFFVYASVDRGGDKSSNNPTYIPHFISKHNIEKHLEAQTNNGEKMGYCVLRPTAFFDNMTPDFMGKGFNTAWKVAVKERPLQLIAVRDIGVFAAKAFMNPEEYRGQYISLAGDELAFADAAKIFKEKTGEEIPTTYEFLAHGMLWAVKEMGLMMKWFYEEGYGANIQELKKTHPDLLDFGSWLETQSGFHTK</sequence>
<evidence type="ECO:0000313" key="2">
    <source>
        <dbReference type="Proteomes" id="UP001172680"/>
    </source>
</evidence>
<organism evidence="1 2">
    <name type="scientific">Coniosporium tulheliwenetii</name>
    <dbReference type="NCBI Taxonomy" id="3383036"/>
    <lineage>
        <taxon>Eukaryota</taxon>
        <taxon>Fungi</taxon>
        <taxon>Dikarya</taxon>
        <taxon>Ascomycota</taxon>
        <taxon>Pezizomycotina</taxon>
        <taxon>Dothideomycetes</taxon>
        <taxon>Dothideomycetes incertae sedis</taxon>
        <taxon>Coniosporium</taxon>
    </lineage>
</organism>
<accession>A0ACC2YL02</accession>
<name>A0ACC2YL02_9PEZI</name>
<keyword evidence="2" id="KW-1185">Reference proteome</keyword>
<reference evidence="1" key="1">
    <citation type="submission" date="2022-10" db="EMBL/GenBank/DDBJ databases">
        <title>Culturing micro-colonial fungi from biological soil crusts in the Mojave desert and describing Neophaeococcomyces mojavensis, and introducing the new genera and species Taxawa tesnikishii.</title>
        <authorList>
            <person name="Kurbessoian T."/>
            <person name="Stajich J.E."/>
        </authorList>
    </citation>
    <scope>NUCLEOTIDE SEQUENCE</scope>
    <source>
        <strain evidence="1">JES_115</strain>
    </source>
</reference>
<dbReference type="Proteomes" id="UP001172680">
    <property type="component" value="Unassembled WGS sequence"/>
</dbReference>
<protein>
    <submittedName>
        <fullName evidence="1">Uncharacterized protein</fullName>
    </submittedName>
</protein>
<gene>
    <name evidence="1" type="ORF">H2199_008338</name>
</gene>
<dbReference type="EMBL" id="JAPDRP010000026">
    <property type="protein sequence ID" value="KAJ9635983.1"/>
    <property type="molecule type" value="Genomic_DNA"/>
</dbReference>
<proteinExistence type="predicted"/>